<dbReference type="STRING" id="1122192.SAMN02745673_01473"/>
<dbReference type="InterPro" id="IPR051450">
    <property type="entry name" value="Gfo/Idh/MocA_Oxidoreductases"/>
</dbReference>
<dbReference type="GO" id="GO:0000166">
    <property type="term" value="F:nucleotide binding"/>
    <property type="evidence" value="ECO:0007669"/>
    <property type="project" value="InterPro"/>
</dbReference>
<evidence type="ECO:0000313" key="5">
    <source>
        <dbReference type="Proteomes" id="UP000190637"/>
    </source>
</evidence>
<dbReference type="SUPFAM" id="SSF51735">
    <property type="entry name" value="NAD(P)-binding Rossmann-fold domains"/>
    <property type="match status" value="1"/>
</dbReference>
<feature type="compositionally biased region" description="Low complexity" evidence="1">
    <location>
        <begin position="361"/>
        <end position="375"/>
    </location>
</feature>
<dbReference type="Pfam" id="PF21390">
    <property type="entry name" value="Irp3-like_C"/>
    <property type="match status" value="1"/>
</dbReference>
<dbReference type="Pfam" id="PF01408">
    <property type="entry name" value="GFO_IDH_MocA"/>
    <property type="match status" value="1"/>
</dbReference>
<dbReference type="Gene3D" id="3.30.360.10">
    <property type="entry name" value="Dihydrodipicolinate Reductase, domain 2"/>
    <property type="match status" value="1"/>
</dbReference>
<dbReference type="RefSeq" id="WP_078760848.1">
    <property type="nucleotide sequence ID" value="NZ_FUWS01000003.1"/>
</dbReference>
<protein>
    <submittedName>
        <fullName evidence="4">Thiazolinyl imide reductase</fullName>
    </submittedName>
</protein>
<proteinExistence type="predicted"/>
<dbReference type="EMBL" id="FUWS01000003">
    <property type="protein sequence ID" value="SJZ79400.1"/>
    <property type="molecule type" value="Genomic_DNA"/>
</dbReference>
<dbReference type="InterPro" id="IPR010091">
    <property type="entry name" value="Thiazolinyl_imide_reductase"/>
</dbReference>
<reference evidence="4 5" key="1">
    <citation type="submission" date="2017-02" db="EMBL/GenBank/DDBJ databases">
        <authorList>
            <person name="Peterson S.W."/>
        </authorList>
    </citation>
    <scope>NUCLEOTIDE SEQUENCE [LARGE SCALE GENOMIC DNA]</scope>
    <source>
        <strain evidence="4 5">DSM 45154</strain>
    </source>
</reference>
<evidence type="ECO:0000256" key="1">
    <source>
        <dbReference type="SAM" id="MobiDB-lite"/>
    </source>
</evidence>
<dbReference type="PANTHER" id="PTHR43377">
    <property type="entry name" value="BILIVERDIN REDUCTASE A"/>
    <property type="match status" value="1"/>
</dbReference>
<dbReference type="PANTHER" id="PTHR43377:SF1">
    <property type="entry name" value="BILIVERDIN REDUCTASE A"/>
    <property type="match status" value="1"/>
</dbReference>
<dbReference type="AlphaFoldDB" id="A0A1T4NJD5"/>
<evidence type="ECO:0000313" key="4">
    <source>
        <dbReference type="EMBL" id="SJZ79400.1"/>
    </source>
</evidence>
<dbReference type="Gene3D" id="3.40.50.720">
    <property type="entry name" value="NAD(P)-binding Rossmann-like Domain"/>
    <property type="match status" value="1"/>
</dbReference>
<sequence>MTGPSRRPLRTVVCGTGFGRFYAEAVRSLPGEFELVAILARGGEHSRAYARRLGVPLYTSVEELPEGVDVACVVVGAAVSGGPGSELARALLSRGVHVLQEHPVHHDELAATLRTARAHGVVHHLNPFYRHVAPIARFLAAAAELRRRGRLLFADATAAIQVLYPLLDVMGRALGGLRPWGLADPVEPPAGVEALAATPRPYRTVQGVIGGVPLTLRVQNQLDPSDGDNHALLWHRLAIGAEGGVLTLADTHGPVLWNPRLHAPRDAHGRLVSTGPGTEHLTEPSATVLEGTEPVPFREVFARLWPEAIARALRGLAADIAEGADPLARGHYDLAVCRIWHDVTGRLGRPEIIRPTPPRPLRAAELAGPAPTGTP</sequence>
<dbReference type="InterPro" id="IPR000683">
    <property type="entry name" value="Gfo/Idh/MocA-like_OxRdtase_N"/>
</dbReference>
<dbReference type="InterPro" id="IPR036291">
    <property type="entry name" value="NAD(P)-bd_dom_sf"/>
</dbReference>
<feature type="domain" description="Gfo/Idh/MocA-like oxidoreductase N-terminal" evidence="2">
    <location>
        <begin position="10"/>
        <end position="124"/>
    </location>
</feature>
<feature type="region of interest" description="Disordered" evidence="1">
    <location>
        <begin position="351"/>
        <end position="375"/>
    </location>
</feature>
<keyword evidence="5" id="KW-1185">Reference proteome</keyword>
<gene>
    <name evidence="4" type="ORF">SAMN02745673_01473</name>
</gene>
<evidence type="ECO:0000259" key="2">
    <source>
        <dbReference type="Pfam" id="PF01408"/>
    </source>
</evidence>
<dbReference type="InterPro" id="IPR048655">
    <property type="entry name" value="Irp3-like_C"/>
</dbReference>
<accession>A0A1T4NJD5</accession>
<dbReference type="Proteomes" id="UP000190637">
    <property type="component" value="Unassembled WGS sequence"/>
</dbReference>
<dbReference type="NCBIfam" id="TIGR01761">
    <property type="entry name" value="thiaz-red"/>
    <property type="match status" value="1"/>
</dbReference>
<feature type="domain" description="Thiazolinyl imine reductase-like C-terminal" evidence="3">
    <location>
        <begin position="153"/>
        <end position="257"/>
    </location>
</feature>
<evidence type="ECO:0000259" key="3">
    <source>
        <dbReference type="Pfam" id="PF21390"/>
    </source>
</evidence>
<dbReference type="OrthoDB" id="9760689at2"/>
<name>A0A1T4NJD5_9ACTN</name>
<organism evidence="4 5">
    <name type="scientific">Marinactinospora thermotolerans DSM 45154</name>
    <dbReference type="NCBI Taxonomy" id="1122192"/>
    <lineage>
        <taxon>Bacteria</taxon>
        <taxon>Bacillati</taxon>
        <taxon>Actinomycetota</taxon>
        <taxon>Actinomycetes</taxon>
        <taxon>Streptosporangiales</taxon>
        <taxon>Nocardiopsidaceae</taxon>
        <taxon>Marinactinospora</taxon>
    </lineage>
</organism>